<dbReference type="Proteomes" id="UP000001819">
    <property type="component" value="Chromosome X"/>
</dbReference>
<organism evidence="3 4">
    <name type="scientific">Drosophila pseudoobscura pseudoobscura</name>
    <name type="common">Fruit fly</name>
    <dbReference type="NCBI Taxonomy" id="46245"/>
    <lineage>
        <taxon>Eukaryota</taxon>
        <taxon>Metazoa</taxon>
        <taxon>Ecdysozoa</taxon>
        <taxon>Arthropoda</taxon>
        <taxon>Hexapoda</taxon>
        <taxon>Insecta</taxon>
        <taxon>Pterygota</taxon>
        <taxon>Neoptera</taxon>
        <taxon>Endopterygota</taxon>
        <taxon>Diptera</taxon>
        <taxon>Brachycera</taxon>
        <taxon>Muscomorpha</taxon>
        <taxon>Ephydroidea</taxon>
        <taxon>Drosophilidae</taxon>
        <taxon>Drosophila</taxon>
        <taxon>Sophophora</taxon>
    </lineage>
</organism>
<reference evidence="4" key="1">
    <citation type="submission" date="2025-08" db="UniProtKB">
        <authorList>
            <consortium name="RefSeq"/>
        </authorList>
    </citation>
    <scope>IDENTIFICATION</scope>
    <source>
        <strain evidence="4">MV-25-SWS-2005</strain>
        <tissue evidence="4">Whole body</tissue>
    </source>
</reference>
<name>A0A6I8VK56_DROPS</name>
<dbReference type="ExpressionAtlas" id="A0A6I8VK56">
    <property type="expression patterns" value="baseline"/>
</dbReference>
<protein>
    <submittedName>
        <fullName evidence="4">Uncharacterized protein isoform X2</fullName>
    </submittedName>
</protein>
<dbReference type="PANTHER" id="PTHR16161:SF0">
    <property type="entry name" value="TRANSCRIPTIONAL PROTEIN SWT1"/>
    <property type="match status" value="1"/>
</dbReference>
<dbReference type="InterPro" id="IPR052626">
    <property type="entry name" value="SWT1_Regulator"/>
</dbReference>
<feature type="region of interest" description="Disordered" evidence="1">
    <location>
        <begin position="24"/>
        <end position="254"/>
    </location>
</feature>
<dbReference type="SUPFAM" id="SSF88723">
    <property type="entry name" value="PIN domain-like"/>
    <property type="match status" value="1"/>
</dbReference>
<dbReference type="GO" id="GO:0005634">
    <property type="term" value="C:nucleus"/>
    <property type="evidence" value="ECO:0007669"/>
    <property type="project" value="TreeGrafter"/>
</dbReference>
<proteinExistence type="predicted"/>
<evidence type="ECO:0000313" key="4">
    <source>
        <dbReference type="RefSeq" id="XP_015042637.2"/>
    </source>
</evidence>
<feature type="compositionally biased region" description="Basic and acidic residues" evidence="1">
    <location>
        <begin position="180"/>
        <end position="197"/>
    </location>
</feature>
<evidence type="ECO:0000313" key="3">
    <source>
        <dbReference type="Proteomes" id="UP000001819"/>
    </source>
</evidence>
<feature type="compositionally biased region" description="Polar residues" evidence="1">
    <location>
        <begin position="27"/>
        <end position="45"/>
    </location>
</feature>
<accession>A0A6I8VK56</accession>
<sequence>MFGYGTLKNGSKLGSKTSLAEGEAMQTIYNHRQSNARPTNKQPAQNRLKRLQIDLKRRKDKKPNNDNQDSKRSHQNALSSASQTISSNATSGASHSRWSSTFAPSPSASLTPETSRSSQSSKCLTFATSLSPETPRPPQSRRSNAFASSPSPSPLTPDTPQSRRSNFLGLSQSPLAPAKSIRERLRDQAKTWEKPKALLDSSNRVQSGSSTSANQRLTQFRASLRQQEKQEPKERNNNGRSILPDIPNAFIGKKPKVAEPEPDLELEQEPMDWEDCDLILNKKSEDGELNELPARRLDHMYFVLDTNVLMHSCSFVEDLTKVVLPGTVGSMLFIPYIVIKELDRLKARKNDDNNTRQMAIRAIRFLNKKFDESLEIQAQSAEEESEHLIEVDCGDDSVVNCCLQLKKEVPHMILLTNDANLRLKAKSSAIPVSTHSDLKAAYTDEFAALD</sequence>
<evidence type="ECO:0000259" key="2">
    <source>
        <dbReference type="SMART" id="SM00670"/>
    </source>
</evidence>
<dbReference type="AlphaFoldDB" id="A0A6I8VK56"/>
<evidence type="ECO:0000256" key="1">
    <source>
        <dbReference type="SAM" id="MobiDB-lite"/>
    </source>
</evidence>
<dbReference type="SMART" id="SM00670">
    <property type="entry name" value="PINc"/>
    <property type="match status" value="1"/>
</dbReference>
<feature type="compositionally biased region" description="Basic and acidic residues" evidence="1">
    <location>
        <begin position="51"/>
        <end position="72"/>
    </location>
</feature>
<feature type="compositionally biased region" description="Polar residues" evidence="1">
    <location>
        <begin position="75"/>
        <end position="132"/>
    </location>
</feature>
<dbReference type="InterPro" id="IPR029060">
    <property type="entry name" value="PIN-like_dom_sf"/>
</dbReference>
<dbReference type="RefSeq" id="XP_015042637.2">
    <property type="nucleotide sequence ID" value="XM_015187151.2"/>
</dbReference>
<dbReference type="InterPro" id="IPR002716">
    <property type="entry name" value="PIN_dom"/>
</dbReference>
<feature type="domain" description="PIN" evidence="2">
    <location>
        <begin position="300"/>
        <end position="423"/>
    </location>
</feature>
<feature type="compositionally biased region" description="Polar residues" evidence="1">
    <location>
        <begin position="163"/>
        <end position="174"/>
    </location>
</feature>
<keyword evidence="3" id="KW-1185">Reference proteome</keyword>
<feature type="compositionally biased region" description="Basic and acidic residues" evidence="1">
    <location>
        <begin position="226"/>
        <end position="237"/>
    </location>
</feature>
<dbReference type="CDD" id="cd18727">
    <property type="entry name" value="PIN_Swt1-like"/>
    <property type="match status" value="1"/>
</dbReference>
<feature type="compositionally biased region" description="Polar residues" evidence="1">
    <location>
        <begin position="200"/>
        <end position="225"/>
    </location>
</feature>
<dbReference type="PANTHER" id="PTHR16161">
    <property type="entry name" value="TRANSCRIPTIONAL PROTEIN SWT1"/>
    <property type="match status" value="1"/>
</dbReference>
<dbReference type="Pfam" id="PF13638">
    <property type="entry name" value="PIN_4"/>
    <property type="match status" value="1"/>
</dbReference>
<gene>
    <name evidence="4" type="primary">LOC6900387</name>
</gene>
<dbReference type="Gene3D" id="3.40.50.1010">
    <property type="entry name" value="5'-nuclease"/>
    <property type="match status" value="1"/>
</dbReference>